<dbReference type="RefSeq" id="WP_106925265.1">
    <property type="nucleotide sequence ID" value="NZ_PYFT01000001.1"/>
</dbReference>
<dbReference type="OrthoDB" id="321327at2"/>
<dbReference type="EMBL" id="PYFT01000001">
    <property type="protein sequence ID" value="PSR52034.1"/>
    <property type="molecule type" value="Genomic_DNA"/>
</dbReference>
<gene>
    <name evidence="2" type="ORF">AHMF7605_00120</name>
</gene>
<dbReference type="InterPro" id="IPR041602">
    <property type="entry name" value="Quercetinase_C"/>
</dbReference>
<dbReference type="PANTHER" id="PTHR43212:SF3">
    <property type="entry name" value="QUERCETIN 2,3-DIOXYGENASE"/>
    <property type="match status" value="1"/>
</dbReference>
<accession>A0A2T2Y945</accession>
<evidence type="ECO:0000313" key="3">
    <source>
        <dbReference type="Proteomes" id="UP000240357"/>
    </source>
</evidence>
<organism evidence="2 3">
    <name type="scientific">Adhaeribacter arboris</name>
    <dbReference type="NCBI Taxonomy" id="2072846"/>
    <lineage>
        <taxon>Bacteria</taxon>
        <taxon>Pseudomonadati</taxon>
        <taxon>Bacteroidota</taxon>
        <taxon>Cytophagia</taxon>
        <taxon>Cytophagales</taxon>
        <taxon>Hymenobacteraceae</taxon>
        <taxon>Adhaeribacter</taxon>
    </lineage>
</organism>
<dbReference type="InterPro" id="IPR014710">
    <property type="entry name" value="RmlC-like_jellyroll"/>
</dbReference>
<dbReference type="AlphaFoldDB" id="A0A2T2Y945"/>
<proteinExistence type="predicted"/>
<feature type="domain" description="Quercetin 2,3-dioxygenase C-terminal cupin" evidence="1">
    <location>
        <begin position="168"/>
        <end position="236"/>
    </location>
</feature>
<evidence type="ECO:0000259" key="1">
    <source>
        <dbReference type="Pfam" id="PF17954"/>
    </source>
</evidence>
<protein>
    <recommendedName>
        <fullName evidence="1">Quercetin 2,3-dioxygenase C-terminal cupin domain-containing protein</fullName>
    </recommendedName>
</protein>
<dbReference type="Gene3D" id="2.60.120.10">
    <property type="entry name" value="Jelly Rolls"/>
    <property type="match status" value="2"/>
</dbReference>
<dbReference type="PANTHER" id="PTHR43212">
    <property type="entry name" value="QUERCETIN 2,3-DIOXYGENASE"/>
    <property type="match status" value="1"/>
</dbReference>
<dbReference type="Proteomes" id="UP000240357">
    <property type="component" value="Unassembled WGS sequence"/>
</dbReference>
<comment type="caution">
    <text evidence="2">The sequence shown here is derived from an EMBL/GenBank/DDBJ whole genome shotgun (WGS) entry which is preliminary data.</text>
</comment>
<evidence type="ECO:0000313" key="2">
    <source>
        <dbReference type="EMBL" id="PSR52034.1"/>
    </source>
</evidence>
<name>A0A2T2Y945_9BACT</name>
<sequence>MQQTPGKIFLADQRGTSETTLFSRFSTFNYGDFYQKHKQPMGNLFLLNEETLAGSQSIKVEIDQNSHLVIFPLTGAVQVQTAEQNLVLADVGEVPVITVPAKTFICLKNPYEADSIHFLLLGIKAAQSVIALNHPFFPFNFTDIENQLAPIIAGSKAPYVSSKLPFTLSLGRLAGRQETTFYLQEKKSICFIFVLTGAFEAQGRLLHEKDGLALWDTDEVELEALSNNALVLVLELKPT</sequence>
<dbReference type="InterPro" id="IPR012093">
    <property type="entry name" value="Pirin"/>
</dbReference>
<reference evidence="2 3" key="1">
    <citation type="submission" date="2018-03" db="EMBL/GenBank/DDBJ databases">
        <title>Adhaeribacter sp. HMF7605 Genome sequencing and assembly.</title>
        <authorList>
            <person name="Kang H."/>
            <person name="Kang J."/>
            <person name="Cha I."/>
            <person name="Kim H."/>
            <person name="Joh K."/>
        </authorList>
    </citation>
    <scope>NUCLEOTIDE SEQUENCE [LARGE SCALE GENOMIC DNA]</scope>
    <source>
        <strain evidence="2 3">HMF7605</strain>
    </source>
</reference>
<dbReference type="Pfam" id="PF17954">
    <property type="entry name" value="Pirin_C_2"/>
    <property type="match status" value="1"/>
</dbReference>
<keyword evidence="3" id="KW-1185">Reference proteome</keyword>